<keyword evidence="2" id="KW-0804">Transcription</keyword>
<comment type="caution">
    <text evidence="4">The sequence shown here is derived from an EMBL/GenBank/DDBJ whole genome shotgun (WGS) entry which is preliminary data.</text>
</comment>
<dbReference type="SUPFAM" id="SSF48508">
    <property type="entry name" value="Nuclear receptor ligand-binding domain"/>
    <property type="match status" value="1"/>
</dbReference>
<dbReference type="AlphaFoldDB" id="A0A1D1VB54"/>
<reference evidence="4 5" key="1">
    <citation type="journal article" date="2016" name="Nat. Commun.">
        <title>Extremotolerant tardigrade genome and improved radiotolerance of human cultured cells by tardigrade-unique protein.</title>
        <authorList>
            <person name="Hashimoto T."/>
            <person name="Horikawa D.D."/>
            <person name="Saito Y."/>
            <person name="Kuwahara H."/>
            <person name="Kozuka-Hata H."/>
            <person name="Shin-I T."/>
            <person name="Minakuchi Y."/>
            <person name="Ohishi K."/>
            <person name="Motoyama A."/>
            <person name="Aizu T."/>
            <person name="Enomoto A."/>
            <person name="Kondo K."/>
            <person name="Tanaka S."/>
            <person name="Hara Y."/>
            <person name="Koshikawa S."/>
            <person name="Sagara H."/>
            <person name="Miura T."/>
            <person name="Yokobori S."/>
            <person name="Miyagawa K."/>
            <person name="Suzuki Y."/>
            <person name="Kubo T."/>
            <person name="Oyama M."/>
            <person name="Kohara Y."/>
            <person name="Fujiyama A."/>
            <person name="Arakawa K."/>
            <person name="Katayama T."/>
            <person name="Toyoda A."/>
            <person name="Kunieda T."/>
        </authorList>
    </citation>
    <scope>NUCLEOTIDE SEQUENCE [LARGE SCALE GENOMIC DNA]</scope>
    <source>
        <strain evidence="4 5">YOKOZUNA-1</strain>
    </source>
</reference>
<proteinExistence type="predicted"/>
<keyword evidence="1" id="KW-0805">Transcription regulation</keyword>
<accession>A0A1D1VB54</accession>
<evidence type="ECO:0000313" key="4">
    <source>
        <dbReference type="EMBL" id="GAU96103.1"/>
    </source>
</evidence>
<dbReference type="InterPro" id="IPR035500">
    <property type="entry name" value="NHR-like_dom_sf"/>
</dbReference>
<dbReference type="EMBL" id="BDGG01000003">
    <property type="protein sequence ID" value="GAU96103.1"/>
    <property type="molecule type" value="Genomic_DNA"/>
</dbReference>
<dbReference type="Gene3D" id="1.10.565.10">
    <property type="entry name" value="Retinoid X Receptor"/>
    <property type="match status" value="1"/>
</dbReference>
<evidence type="ECO:0000256" key="1">
    <source>
        <dbReference type="ARBA" id="ARBA00023015"/>
    </source>
</evidence>
<organism evidence="4 5">
    <name type="scientific">Ramazzottius varieornatus</name>
    <name type="common">Water bear</name>
    <name type="synonym">Tardigrade</name>
    <dbReference type="NCBI Taxonomy" id="947166"/>
    <lineage>
        <taxon>Eukaryota</taxon>
        <taxon>Metazoa</taxon>
        <taxon>Ecdysozoa</taxon>
        <taxon>Tardigrada</taxon>
        <taxon>Eutardigrada</taxon>
        <taxon>Parachela</taxon>
        <taxon>Hypsibioidea</taxon>
        <taxon>Ramazzottiidae</taxon>
        <taxon>Ramazzottius</taxon>
    </lineage>
</organism>
<protein>
    <recommendedName>
        <fullName evidence="6">NR LBD domain-containing protein</fullName>
    </recommendedName>
</protein>
<evidence type="ECO:0000313" key="5">
    <source>
        <dbReference type="Proteomes" id="UP000186922"/>
    </source>
</evidence>
<keyword evidence="3" id="KW-0675">Receptor</keyword>
<dbReference type="Proteomes" id="UP000186922">
    <property type="component" value="Unassembled WGS sequence"/>
</dbReference>
<name>A0A1D1VB54_RAMVA</name>
<evidence type="ECO:0000256" key="3">
    <source>
        <dbReference type="ARBA" id="ARBA00023170"/>
    </source>
</evidence>
<sequence length="159" mass="18488">MGLEELENKLYENNNGEIAEVISLVRQCVGVLYETVLWVAQIGNAIPVRDQILLLYESWHELFLVGLFNKLRTTPIQQTLPGLQISGALEDQWYIITTVLNKLKGFKLDLVAMGRFKQLVFLRYGMANREILLHSFGWFQFRFCSRRRTWNAVSVLSTY</sequence>
<keyword evidence="5" id="KW-1185">Reference proteome</keyword>
<gene>
    <name evidence="4" type="primary">RvY_07593</name>
    <name evidence="4" type="synonym">RvY_07593.2</name>
    <name evidence="4" type="ORF">RvY_07593-2</name>
</gene>
<evidence type="ECO:0000256" key="2">
    <source>
        <dbReference type="ARBA" id="ARBA00023163"/>
    </source>
</evidence>
<evidence type="ECO:0008006" key="6">
    <source>
        <dbReference type="Google" id="ProtNLM"/>
    </source>
</evidence>